<feature type="compositionally biased region" description="Polar residues" evidence="1">
    <location>
        <begin position="99"/>
        <end position="109"/>
    </location>
</feature>
<feature type="region of interest" description="Disordered" evidence="1">
    <location>
        <begin position="89"/>
        <end position="128"/>
    </location>
</feature>
<evidence type="ECO:0000313" key="3">
    <source>
        <dbReference type="Proteomes" id="UP000324222"/>
    </source>
</evidence>
<protein>
    <submittedName>
        <fullName evidence="2">Uncharacterized protein</fullName>
    </submittedName>
</protein>
<dbReference type="EMBL" id="VSRR010000310">
    <property type="protein sequence ID" value="MPC13845.1"/>
    <property type="molecule type" value="Genomic_DNA"/>
</dbReference>
<gene>
    <name evidence="2" type="ORF">E2C01_006593</name>
</gene>
<name>A0A5B7CXR1_PORTR</name>
<accession>A0A5B7CXR1</accession>
<dbReference type="Proteomes" id="UP000324222">
    <property type="component" value="Unassembled WGS sequence"/>
</dbReference>
<keyword evidence="3" id="KW-1185">Reference proteome</keyword>
<evidence type="ECO:0000313" key="2">
    <source>
        <dbReference type="EMBL" id="MPC13845.1"/>
    </source>
</evidence>
<proteinExistence type="predicted"/>
<comment type="caution">
    <text evidence="2">The sequence shown here is derived from an EMBL/GenBank/DDBJ whole genome shotgun (WGS) entry which is preliminary data.</text>
</comment>
<reference evidence="2 3" key="1">
    <citation type="submission" date="2019-05" db="EMBL/GenBank/DDBJ databases">
        <title>Another draft genome of Portunus trituberculatus and its Hox gene families provides insights of decapod evolution.</title>
        <authorList>
            <person name="Jeong J.-H."/>
            <person name="Song I."/>
            <person name="Kim S."/>
            <person name="Choi T."/>
            <person name="Kim D."/>
            <person name="Ryu S."/>
            <person name="Kim W."/>
        </authorList>
    </citation>
    <scope>NUCLEOTIDE SEQUENCE [LARGE SCALE GENOMIC DNA]</scope>
    <source>
        <tissue evidence="2">Muscle</tissue>
    </source>
</reference>
<sequence length="128" mass="13360">MTESSLVAPAADSILAITNVSLQPHFSVPNISHRDRLSALIVSQPLSLINSTYTLTEATLSQTRLQPTGGMGGQESLLCVELSIPTPEAGGVGGVDSTHGATLPSSRASADTERPRSRLPARQALQND</sequence>
<organism evidence="2 3">
    <name type="scientific">Portunus trituberculatus</name>
    <name type="common">Swimming crab</name>
    <name type="synonym">Neptunus trituberculatus</name>
    <dbReference type="NCBI Taxonomy" id="210409"/>
    <lineage>
        <taxon>Eukaryota</taxon>
        <taxon>Metazoa</taxon>
        <taxon>Ecdysozoa</taxon>
        <taxon>Arthropoda</taxon>
        <taxon>Crustacea</taxon>
        <taxon>Multicrustacea</taxon>
        <taxon>Malacostraca</taxon>
        <taxon>Eumalacostraca</taxon>
        <taxon>Eucarida</taxon>
        <taxon>Decapoda</taxon>
        <taxon>Pleocyemata</taxon>
        <taxon>Brachyura</taxon>
        <taxon>Eubrachyura</taxon>
        <taxon>Portunoidea</taxon>
        <taxon>Portunidae</taxon>
        <taxon>Portuninae</taxon>
        <taxon>Portunus</taxon>
    </lineage>
</organism>
<dbReference type="AlphaFoldDB" id="A0A5B7CXR1"/>
<evidence type="ECO:0000256" key="1">
    <source>
        <dbReference type="SAM" id="MobiDB-lite"/>
    </source>
</evidence>